<evidence type="ECO:0000313" key="1">
    <source>
        <dbReference type="EMBL" id="ANB76155.1"/>
    </source>
</evidence>
<dbReference type="RefSeq" id="WP_063499405.1">
    <property type="nucleotide sequence ID" value="NZ_CP014579.1"/>
</dbReference>
<sequence>MAFDESGLPALPVAQHDHLLSKRTMVYTSVGYMFNSKLAANPVAVAGTVGAGMDQLGAMAGLQQKF</sequence>
<gene>
    <name evidence="1" type="ORF">AYM40_28230</name>
</gene>
<organism evidence="1 2">
    <name type="scientific">Paraburkholderia phytofirmans OLGA172</name>
    <dbReference type="NCBI Taxonomy" id="1417228"/>
    <lineage>
        <taxon>Bacteria</taxon>
        <taxon>Pseudomonadati</taxon>
        <taxon>Pseudomonadota</taxon>
        <taxon>Betaproteobacteria</taxon>
        <taxon>Burkholderiales</taxon>
        <taxon>Burkholderiaceae</taxon>
        <taxon>Paraburkholderia</taxon>
    </lineage>
</organism>
<dbReference type="Gene3D" id="2.40.160.10">
    <property type="entry name" value="Porin"/>
    <property type="match status" value="1"/>
</dbReference>
<dbReference type="AlphaFoldDB" id="A0A160FSR8"/>
<keyword evidence="2" id="KW-1185">Reference proteome</keyword>
<dbReference type="InterPro" id="IPR023614">
    <property type="entry name" value="Porin_dom_sf"/>
</dbReference>
<proteinExistence type="predicted"/>
<reference evidence="1 2" key="1">
    <citation type="journal article" date="2016" name="Gene">
        <title>PacBio SMRT assembly of a complex multi-replicon genome reveals chlorocatechol degradative operon in a region of genome plasticity.</title>
        <authorList>
            <person name="Ricker N."/>
            <person name="Shen S.Y."/>
            <person name="Goordial J."/>
            <person name="Jin S."/>
            <person name="Fulthorpe R.R."/>
        </authorList>
    </citation>
    <scope>NUCLEOTIDE SEQUENCE [LARGE SCALE GENOMIC DNA]</scope>
    <source>
        <strain evidence="1 2">OLGA172</strain>
    </source>
</reference>
<evidence type="ECO:0000313" key="2">
    <source>
        <dbReference type="Proteomes" id="UP000076852"/>
    </source>
</evidence>
<name>A0A160FSR8_9BURK</name>
<dbReference type="STRING" id="1804984.AYM40_28230"/>
<evidence type="ECO:0008006" key="3">
    <source>
        <dbReference type="Google" id="ProtNLM"/>
    </source>
</evidence>
<dbReference type="EMBL" id="CP014579">
    <property type="protein sequence ID" value="ANB76155.1"/>
    <property type="molecule type" value="Genomic_DNA"/>
</dbReference>
<accession>A0A160FSR8</accession>
<dbReference type="KEGG" id="buz:AYM40_28230"/>
<dbReference type="Proteomes" id="UP000076852">
    <property type="component" value="Chromosome 2"/>
</dbReference>
<dbReference type="SUPFAM" id="SSF56935">
    <property type="entry name" value="Porins"/>
    <property type="match status" value="1"/>
</dbReference>
<protein>
    <recommendedName>
        <fullName evidence="3">Porin domain-containing protein</fullName>
    </recommendedName>
</protein>